<evidence type="ECO:0000313" key="7">
    <source>
        <dbReference type="Proteomes" id="UP000187735"/>
    </source>
</evidence>
<dbReference type="SUPFAM" id="SSF88659">
    <property type="entry name" value="Sigma3 and sigma4 domains of RNA polymerase sigma factors"/>
    <property type="match status" value="1"/>
</dbReference>
<reference evidence="6 7" key="1">
    <citation type="journal article" date="2016" name="Front. Microbiol.">
        <title>Fuerstia marisgermanicae gen. nov., sp. nov., an Unusual Member of the Phylum Planctomycetes from the German Wadden Sea.</title>
        <authorList>
            <person name="Kohn T."/>
            <person name="Heuer A."/>
            <person name="Jogler M."/>
            <person name="Vollmers J."/>
            <person name="Boedeker C."/>
            <person name="Bunk B."/>
            <person name="Rast P."/>
            <person name="Borchert D."/>
            <person name="Glockner I."/>
            <person name="Freese H.M."/>
            <person name="Klenk H.P."/>
            <person name="Overmann J."/>
            <person name="Kaster A.K."/>
            <person name="Rohde M."/>
            <person name="Wiegand S."/>
            <person name="Jogler C."/>
        </authorList>
    </citation>
    <scope>NUCLEOTIDE SEQUENCE [LARGE SCALE GENOMIC DNA]</scope>
    <source>
        <strain evidence="6 7">NH11</strain>
    </source>
</reference>
<dbReference type="GO" id="GO:0003677">
    <property type="term" value="F:DNA binding"/>
    <property type="evidence" value="ECO:0007669"/>
    <property type="project" value="UniProtKB-KW"/>
</dbReference>
<dbReference type="Pfam" id="PF04545">
    <property type="entry name" value="Sigma70_r4"/>
    <property type="match status" value="1"/>
</dbReference>
<protein>
    <submittedName>
        <fullName evidence="6">RNA polymerase sigma factor</fullName>
    </submittedName>
</protein>
<dbReference type="NCBIfam" id="TIGR02937">
    <property type="entry name" value="sigma70-ECF"/>
    <property type="match status" value="1"/>
</dbReference>
<dbReference type="GO" id="GO:0006352">
    <property type="term" value="P:DNA-templated transcription initiation"/>
    <property type="evidence" value="ECO:0007669"/>
    <property type="project" value="InterPro"/>
</dbReference>
<keyword evidence="7" id="KW-1185">Reference proteome</keyword>
<dbReference type="InterPro" id="IPR014284">
    <property type="entry name" value="RNA_pol_sigma-70_dom"/>
</dbReference>
<dbReference type="PANTHER" id="PTHR30385">
    <property type="entry name" value="SIGMA FACTOR F FLAGELLAR"/>
    <property type="match status" value="1"/>
</dbReference>
<evidence type="ECO:0000259" key="5">
    <source>
        <dbReference type="Pfam" id="PF04545"/>
    </source>
</evidence>
<gene>
    <name evidence="6" type="ORF">Fuma_05267</name>
</gene>
<dbReference type="SUPFAM" id="SSF88946">
    <property type="entry name" value="Sigma2 domain of RNA polymerase sigma factors"/>
    <property type="match status" value="1"/>
</dbReference>
<organism evidence="6 7">
    <name type="scientific">Fuerstiella marisgermanici</name>
    <dbReference type="NCBI Taxonomy" id="1891926"/>
    <lineage>
        <taxon>Bacteria</taxon>
        <taxon>Pseudomonadati</taxon>
        <taxon>Planctomycetota</taxon>
        <taxon>Planctomycetia</taxon>
        <taxon>Planctomycetales</taxon>
        <taxon>Planctomycetaceae</taxon>
        <taxon>Fuerstiella</taxon>
    </lineage>
</organism>
<keyword evidence="4" id="KW-0804">Transcription</keyword>
<evidence type="ECO:0000313" key="6">
    <source>
        <dbReference type="EMBL" id="APZ95608.1"/>
    </source>
</evidence>
<dbReference type="PANTHER" id="PTHR30385:SF8">
    <property type="entry name" value="RNA POLYMERASE SIGMA-E FACTOR"/>
    <property type="match status" value="1"/>
</dbReference>
<accession>A0A1P8WNI3</accession>
<name>A0A1P8WNI3_9PLAN</name>
<sequence length="232" mass="26246">MWRPKVIGLWFLRIEQLREPAARLAACISDVDSDLSNASQPHQDTLLSQRLLRSAHSGTACDRAALLETFRDYLSGMAKKTVADEPSGQIAAADVVESAIVEAQANFDRCPAENVEEFAAWLRQILINIIVNRYRDLQREVPQKERKNIPPLADTCGDSLSRQQQQQADERRLLDALSRLPDEHRRIIEMRQRDGLTFADIAKQADHTPDEVRKLWNQAIDALAAILQDDQA</sequence>
<keyword evidence="2" id="KW-0731">Sigma factor</keyword>
<dbReference type="EMBL" id="CP017641">
    <property type="protein sequence ID" value="APZ95608.1"/>
    <property type="molecule type" value="Genomic_DNA"/>
</dbReference>
<keyword evidence="3" id="KW-0238">DNA-binding</keyword>
<dbReference type="InterPro" id="IPR036388">
    <property type="entry name" value="WH-like_DNA-bd_sf"/>
</dbReference>
<dbReference type="InterPro" id="IPR013324">
    <property type="entry name" value="RNA_pol_sigma_r3/r4-like"/>
</dbReference>
<evidence type="ECO:0000256" key="3">
    <source>
        <dbReference type="ARBA" id="ARBA00023125"/>
    </source>
</evidence>
<dbReference type="STRING" id="1891926.Fuma_05267"/>
<keyword evidence="1" id="KW-0805">Transcription regulation</keyword>
<dbReference type="GO" id="GO:0016987">
    <property type="term" value="F:sigma factor activity"/>
    <property type="evidence" value="ECO:0007669"/>
    <property type="project" value="UniProtKB-KW"/>
</dbReference>
<evidence type="ECO:0000256" key="1">
    <source>
        <dbReference type="ARBA" id="ARBA00023015"/>
    </source>
</evidence>
<dbReference type="KEGG" id="fmr:Fuma_05267"/>
<feature type="domain" description="RNA polymerase sigma-70 region 4" evidence="5">
    <location>
        <begin position="176"/>
        <end position="223"/>
    </location>
</feature>
<dbReference type="Gene3D" id="1.10.10.10">
    <property type="entry name" value="Winged helix-like DNA-binding domain superfamily/Winged helix DNA-binding domain"/>
    <property type="match status" value="1"/>
</dbReference>
<evidence type="ECO:0000256" key="2">
    <source>
        <dbReference type="ARBA" id="ARBA00023082"/>
    </source>
</evidence>
<dbReference type="InterPro" id="IPR013325">
    <property type="entry name" value="RNA_pol_sigma_r2"/>
</dbReference>
<dbReference type="InterPro" id="IPR007630">
    <property type="entry name" value="RNA_pol_sigma70_r4"/>
</dbReference>
<dbReference type="AlphaFoldDB" id="A0A1P8WNI3"/>
<dbReference type="Proteomes" id="UP000187735">
    <property type="component" value="Chromosome"/>
</dbReference>
<proteinExistence type="predicted"/>
<evidence type="ECO:0000256" key="4">
    <source>
        <dbReference type="ARBA" id="ARBA00023163"/>
    </source>
</evidence>
<dbReference type="Gene3D" id="1.10.1740.10">
    <property type="match status" value="1"/>
</dbReference>